<dbReference type="InterPro" id="IPR020590">
    <property type="entry name" value="Guanylate_kinase_CS"/>
</dbReference>
<name>A0AAV9IS03_CYACA</name>
<keyword evidence="10" id="KW-1185">Reference proteome</keyword>
<dbReference type="NCBIfam" id="TIGR03263">
    <property type="entry name" value="guanyl_kin"/>
    <property type="match status" value="1"/>
</dbReference>
<keyword evidence="3" id="KW-0808">Transferase</keyword>
<dbReference type="PROSITE" id="PS50052">
    <property type="entry name" value="GUANYLATE_KINASE_2"/>
    <property type="match status" value="1"/>
</dbReference>
<proteinExistence type="inferred from homology"/>
<dbReference type="Proteomes" id="UP001301350">
    <property type="component" value="Unassembled WGS sequence"/>
</dbReference>
<evidence type="ECO:0000256" key="1">
    <source>
        <dbReference type="ARBA" id="ARBA00005790"/>
    </source>
</evidence>
<keyword evidence="4" id="KW-0547">Nucleotide-binding</keyword>
<keyword evidence="7" id="KW-0175">Coiled coil</keyword>
<dbReference type="InterPro" id="IPR017665">
    <property type="entry name" value="Guanylate_kinase"/>
</dbReference>
<reference evidence="9 10" key="1">
    <citation type="submission" date="2022-07" db="EMBL/GenBank/DDBJ databases">
        <title>Genome-wide signatures of adaptation to extreme environments.</title>
        <authorList>
            <person name="Cho C.H."/>
            <person name="Yoon H.S."/>
        </authorList>
    </citation>
    <scope>NUCLEOTIDE SEQUENCE [LARGE SCALE GENOMIC DNA]</scope>
    <source>
        <strain evidence="9 10">DBV 063 E5</strain>
    </source>
</reference>
<keyword evidence="6" id="KW-0067">ATP-binding</keyword>
<evidence type="ECO:0000256" key="2">
    <source>
        <dbReference type="ARBA" id="ARBA00012961"/>
    </source>
</evidence>
<dbReference type="InterPro" id="IPR027417">
    <property type="entry name" value="P-loop_NTPase"/>
</dbReference>
<feature type="domain" description="Guanylate kinase-like" evidence="8">
    <location>
        <begin position="4"/>
        <end position="187"/>
    </location>
</feature>
<dbReference type="PROSITE" id="PS00856">
    <property type="entry name" value="GUANYLATE_KINASE_1"/>
    <property type="match status" value="1"/>
</dbReference>
<dbReference type="Pfam" id="PF00625">
    <property type="entry name" value="Guanylate_kin"/>
    <property type="match status" value="1"/>
</dbReference>
<sequence length="197" mass="21795">MSHPRIFVVCGPSGVGKGTIIARLVHRFPHLFAHSVSHTTRPPRAGERDGVDYHFTTVEEMQRQVAAGKFVEHAIVHGNWYGTSLAALEQVRRSGRIGVLDIDVQGARSVRAANLPALVVFIAPPSVEELERRLRGRGTEDEAAVRKRLQTAAAEMEALRSEPHLFDAVVINEDLEEAVTQVQRLLQEDIEAAQRLS</sequence>
<organism evidence="9 10">
    <name type="scientific">Cyanidium caldarium</name>
    <name type="common">Red alga</name>
    <dbReference type="NCBI Taxonomy" id="2771"/>
    <lineage>
        <taxon>Eukaryota</taxon>
        <taxon>Rhodophyta</taxon>
        <taxon>Bangiophyceae</taxon>
        <taxon>Cyanidiales</taxon>
        <taxon>Cyanidiaceae</taxon>
        <taxon>Cyanidium</taxon>
    </lineage>
</organism>
<dbReference type="SMART" id="SM00072">
    <property type="entry name" value="GuKc"/>
    <property type="match status" value="1"/>
</dbReference>
<accession>A0AAV9IS03</accession>
<evidence type="ECO:0000259" key="8">
    <source>
        <dbReference type="PROSITE" id="PS50052"/>
    </source>
</evidence>
<dbReference type="GO" id="GO:0005829">
    <property type="term" value="C:cytosol"/>
    <property type="evidence" value="ECO:0007669"/>
    <property type="project" value="TreeGrafter"/>
</dbReference>
<evidence type="ECO:0000256" key="5">
    <source>
        <dbReference type="ARBA" id="ARBA00022777"/>
    </source>
</evidence>
<dbReference type="EMBL" id="JANCYW010000003">
    <property type="protein sequence ID" value="KAK4535033.1"/>
    <property type="molecule type" value="Genomic_DNA"/>
</dbReference>
<comment type="similarity">
    <text evidence="1">Belongs to the guanylate kinase family.</text>
</comment>
<dbReference type="InterPro" id="IPR008144">
    <property type="entry name" value="Guanylate_kin-like_dom"/>
</dbReference>
<dbReference type="InterPro" id="IPR008145">
    <property type="entry name" value="GK/Ca_channel_bsu"/>
</dbReference>
<dbReference type="EC" id="2.7.4.8" evidence="2"/>
<gene>
    <name evidence="9" type="ORF">CDCA_CDCA03G1058</name>
</gene>
<evidence type="ECO:0000256" key="3">
    <source>
        <dbReference type="ARBA" id="ARBA00022679"/>
    </source>
</evidence>
<evidence type="ECO:0000313" key="10">
    <source>
        <dbReference type="Proteomes" id="UP001301350"/>
    </source>
</evidence>
<dbReference type="CDD" id="cd00071">
    <property type="entry name" value="GMPK"/>
    <property type="match status" value="1"/>
</dbReference>
<protein>
    <recommendedName>
        <fullName evidence="2">guanylate kinase</fullName>
        <ecNumber evidence="2">2.7.4.8</ecNumber>
    </recommendedName>
</protein>
<feature type="coiled-coil region" evidence="7">
    <location>
        <begin position="142"/>
        <end position="192"/>
    </location>
</feature>
<dbReference type="FunFam" id="3.40.50.300:FF:000776">
    <property type="entry name" value="Guanylate kinase 2"/>
    <property type="match status" value="1"/>
</dbReference>
<evidence type="ECO:0000256" key="7">
    <source>
        <dbReference type="SAM" id="Coils"/>
    </source>
</evidence>
<dbReference type="GO" id="GO:0005524">
    <property type="term" value="F:ATP binding"/>
    <property type="evidence" value="ECO:0007669"/>
    <property type="project" value="UniProtKB-KW"/>
</dbReference>
<evidence type="ECO:0000256" key="4">
    <source>
        <dbReference type="ARBA" id="ARBA00022741"/>
    </source>
</evidence>
<dbReference type="SUPFAM" id="SSF52540">
    <property type="entry name" value="P-loop containing nucleoside triphosphate hydrolases"/>
    <property type="match status" value="1"/>
</dbReference>
<dbReference type="GO" id="GO:0004385">
    <property type="term" value="F:GMP kinase activity"/>
    <property type="evidence" value="ECO:0007669"/>
    <property type="project" value="UniProtKB-EC"/>
</dbReference>
<comment type="caution">
    <text evidence="9">The sequence shown here is derived from an EMBL/GenBank/DDBJ whole genome shotgun (WGS) entry which is preliminary data.</text>
</comment>
<evidence type="ECO:0000313" key="9">
    <source>
        <dbReference type="EMBL" id="KAK4535033.1"/>
    </source>
</evidence>
<dbReference type="Gene3D" id="3.40.50.300">
    <property type="entry name" value="P-loop containing nucleotide triphosphate hydrolases"/>
    <property type="match status" value="1"/>
</dbReference>
<keyword evidence="5" id="KW-0418">Kinase</keyword>
<evidence type="ECO:0000256" key="6">
    <source>
        <dbReference type="ARBA" id="ARBA00022840"/>
    </source>
</evidence>
<dbReference type="AlphaFoldDB" id="A0AAV9IS03"/>
<dbReference type="PANTHER" id="PTHR23117:SF13">
    <property type="entry name" value="GUANYLATE KINASE"/>
    <property type="match status" value="1"/>
</dbReference>
<dbReference type="PANTHER" id="PTHR23117">
    <property type="entry name" value="GUANYLATE KINASE-RELATED"/>
    <property type="match status" value="1"/>
</dbReference>
<dbReference type="HAMAP" id="MF_00328">
    <property type="entry name" value="Guanylate_kinase"/>
    <property type="match status" value="1"/>
</dbReference>